<feature type="region of interest" description="Disordered" evidence="1">
    <location>
        <begin position="95"/>
        <end position="193"/>
    </location>
</feature>
<feature type="compositionally biased region" description="Acidic residues" evidence="1">
    <location>
        <begin position="177"/>
        <end position="193"/>
    </location>
</feature>
<dbReference type="AlphaFoldDB" id="A0A420MS51"/>
<comment type="caution">
    <text evidence="2">The sequence shown here is derived from an EMBL/GenBank/DDBJ whole genome shotgun (WGS) entry which is preliminary data.</text>
</comment>
<dbReference type="VEuPathDB" id="FungiDB:FOC1_g10011853"/>
<evidence type="ECO:0000313" key="2">
    <source>
        <dbReference type="EMBL" id="RKK70875.1"/>
    </source>
</evidence>
<sequence length="193" mass="22218">MITFPRTVFHQFVDEIVNDLRPDGGFSVEGAALSEWKTATEDHLHFVFAFTVPLFEMRYLGDIDAPKLRYVLRQLQGERFINDVWTLDHNLRNEERDKGSKGLAGGRAASQKRKAFFKSDQPRKNITENQSKEQIKDENKAEDQEVPSEDDDEDFFTFGYSDDDMPAKLEPKREGSDDGEGIDIKEEDSEDAY</sequence>
<gene>
    <name evidence="2" type="ORF">BFJ69_g11477</name>
</gene>
<name>A0A420MS51_FUSOX</name>
<dbReference type="EMBL" id="MRCX01000125">
    <property type="protein sequence ID" value="RKK70875.1"/>
    <property type="molecule type" value="Genomic_DNA"/>
</dbReference>
<evidence type="ECO:0000313" key="3">
    <source>
        <dbReference type="Proteomes" id="UP000285084"/>
    </source>
</evidence>
<evidence type="ECO:0000256" key="1">
    <source>
        <dbReference type="SAM" id="MobiDB-lite"/>
    </source>
</evidence>
<feature type="compositionally biased region" description="Basic and acidic residues" evidence="1">
    <location>
        <begin position="165"/>
        <end position="176"/>
    </location>
</feature>
<feature type="compositionally biased region" description="Basic and acidic residues" evidence="1">
    <location>
        <begin position="120"/>
        <end position="143"/>
    </location>
</feature>
<reference evidence="2 3" key="1">
    <citation type="journal article" date="2018" name="Sci. Rep.">
        <title>Characterisation of pathogen-specific regions and novel effector candidates in Fusarium oxysporum f. sp. cepae.</title>
        <authorList>
            <person name="Armitage A.D."/>
            <person name="Taylor A."/>
            <person name="Sobczyk M.K."/>
            <person name="Baxter L."/>
            <person name="Greenfield B.P."/>
            <person name="Bates H.J."/>
            <person name="Wilson F."/>
            <person name="Jackson A.C."/>
            <person name="Ott S."/>
            <person name="Harrison R.J."/>
            <person name="Clarkson J.P."/>
        </authorList>
    </citation>
    <scope>NUCLEOTIDE SEQUENCE [LARGE SCALE GENOMIC DNA]</scope>
    <source>
        <strain evidence="2 3">Fo_A13</strain>
    </source>
</reference>
<dbReference type="VEuPathDB" id="FungiDB:FOZG_07776"/>
<dbReference type="VEuPathDB" id="FungiDB:FOIG_06303"/>
<accession>A0A420MS51</accession>
<dbReference type="Proteomes" id="UP000285084">
    <property type="component" value="Unassembled WGS sequence"/>
</dbReference>
<protein>
    <submittedName>
        <fullName evidence="2">Uncharacterized protein</fullName>
    </submittedName>
</protein>
<feature type="compositionally biased region" description="Acidic residues" evidence="1">
    <location>
        <begin position="144"/>
        <end position="155"/>
    </location>
</feature>
<dbReference type="VEuPathDB" id="FungiDB:FOMG_11704"/>
<proteinExistence type="predicted"/>
<dbReference type="VEuPathDB" id="FungiDB:FOXG_19128"/>
<organism evidence="2 3">
    <name type="scientific">Fusarium oxysporum</name>
    <name type="common">Fusarium vascular wilt</name>
    <dbReference type="NCBI Taxonomy" id="5507"/>
    <lineage>
        <taxon>Eukaryota</taxon>
        <taxon>Fungi</taxon>
        <taxon>Dikarya</taxon>
        <taxon>Ascomycota</taxon>
        <taxon>Pezizomycotina</taxon>
        <taxon>Sordariomycetes</taxon>
        <taxon>Hypocreomycetidae</taxon>
        <taxon>Hypocreales</taxon>
        <taxon>Nectriaceae</taxon>
        <taxon>Fusarium</taxon>
        <taxon>Fusarium oxysporum species complex</taxon>
    </lineage>
</organism>